<evidence type="ECO:0000313" key="1">
    <source>
        <dbReference type="EMBL" id="GBN08735.1"/>
    </source>
</evidence>
<evidence type="ECO:0000313" key="2">
    <source>
        <dbReference type="Proteomes" id="UP000499080"/>
    </source>
</evidence>
<dbReference type="AlphaFoldDB" id="A0A4Y2L297"/>
<protein>
    <recommendedName>
        <fullName evidence="3">ATP-dependent DNA helicase</fullName>
    </recommendedName>
</protein>
<comment type="caution">
    <text evidence="1">The sequence shown here is derived from an EMBL/GenBank/DDBJ whole genome shotgun (WGS) entry which is preliminary data.</text>
</comment>
<dbReference type="Proteomes" id="UP000499080">
    <property type="component" value="Unassembled WGS sequence"/>
</dbReference>
<gene>
    <name evidence="1" type="ORF">AVEN_89243_1</name>
</gene>
<reference evidence="1 2" key="1">
    <citation type="journal article" date="2019" name="Sci. Rep.">
        <title>Orb-weaving spider Araneus ventricosus genome elucidates the spidroin gene catalogue.</title>
        <authorList>
            <person name="Kono N."/>
            <person name="Nakamura H."/>
            <person name="Ohtoshi R."/>
            <person name="Moran D.A.P."/>
            <person name="Shinohara A."/>
            <person name="Yoshida Y."/>
            <person name="Fujiwara M."/>
            <person name="Mori M."/>
            <person name="Tomita M."/>
            <person name="Arakawa K."/>
        </authorList>
    </citation>
    <scope>NUCLEOTIDE SEQUENCE [LARGE SCALE GENOMIC DNA]</scope>
</reference>
<dbReference type="OrthoDB" id="9997116at2759"/>
<name>A0A4Y2L297_ARAVE</name>
<sequence length="83" mass="9222">MPKELKGRDILAVTNDASIDINNQVLACLLGETVVYEALDDIVSDDPIDRLTFPVEFLNSLTQTDVVMLLLDCEGITCNYNIF</sequence>
<dbReference type="EMBL" id="BGPR01005287">
    <property type="protein sequence ID" value="GBN08735.1"/>
    <property type="molecule type" value="Genomic_DNA"/>
</dbReference>
<organism evidence="1 2">
    <name type="scientific">Araneus ventricosus</name>
    <name type="common">Orbweaver spider</name>
    <name type="synonym">Epeira ventricosa</name>
    <dbReference type="NCBI Taxonomy" id="182803"/>
    <lineage>
        <taxon>Eukaryota</taxon>
        <taxon>Metazoa</taxon>
        <taxon>Ecdysozoa</taxon>
        <taxon>Arthropoda</taxon>
        <taxon>Chelicerata</taxon>
        <taxon>Arachnida</taxon>
        <taxon>Araneae</taxon>
        <taxon>Araneomorphae</taxon>
        <taxon>Entelegynae</taxon>
        <taxon>Araneoidea</taxon>
        <taxon>Araneidae</taxon>
        <taxon>Araneus</taxon>
    </lineage>
</organism>
<proteinExistence type="predicted"/>
<keyword evidence="2" id="KW-1185">Reference proteome</keyword>
<evidence type="ECO:0008006" key="3">
    <source>
        <dbReference type="Google" id="ProtNLM"/>
    </source>
</evidence>
<accession>A0A4Y2L297</accession>